<dbReference type="AlphaFoldDB" id="A0A7I8DDC2"/>
<sequence length="136" mass="14437">MKIVNMMAAAALIGTFALAGCSSSAPSTSSSTKNETAAPTVKEGVTKLLAAANDLKTQITAGDEAKVKELGPKLEDIWKTFEDDVKPKYPDLYEKVEESLNPTIAGSKASPLDKQALSKLNDQLIQALNELADKVK</sequence>
<evidence type="ECO:0000313" key="2">
    <source>
        <dbReference type="EMBL" id="BCJ85891.1"/>
    </source>
</evidence>
<evidence type="ECO:0000313" key="3">
    <source>
        <dbReference type="Proteomes" id="UP000593802"/>
    </source>
</evidence>
<feature type="chain" id="PRO_5039021642" description="Lipoprotein" evidence="1">
    <location>
        <begin position="20"/>
        <end position="136"/>
    </location>
</feature>
<gene>
    <name evidence="2" type="ORF">skT53_08760</name>
</gene>
<dbReference type="Proteomes" id="UP000593802">
    <property type="component" value="Chromosome"/>
</dbReference>
<protein>
    <recommendedName>
        <fullName evidence="4">Lipoprotein</fullName>
    </recommendedName>
</protein>
<dbReference type="RefSeq" id="WP_200759962.1">
    <property type="nucleotide sequence ID" value="NZ_AP023366.1"/>
</dbReference>
<proteinExistence type="predicted"/>
<dbReference type="KEGG" id="eff:skT53_08760"/>
<reference evidence="2 3" key="1">
    <citation type="submission" date="2020-08" db="EMBL/GenBank/DDBJ databases">
        <title>Complete Genome Sequence of Effusibacillus dendaii Strain skT53, Isolated from Farmland soil.</title>
        <authorList>
            <person name="Konishi T."/>
            <person name="Kawasaki H."/>
        </authorList>
    </citation>
    <scope>NUCLEOTIDE SEQUENCE [LARGE SCALE GENOMIC DNA]</scope>
    <source>
        <strain evidence="3">skT53</strain>
    </source>
</reference>
<dbReference type="PROSITE" id="PS51257">
    <property type="entry name" value="PROKAR_LIPOPROTEIN"/>
    <property type="match status" value="1"/>
</dbReference>
<evidence type="ECO:0008006" key="4">
    <source>
        <dbReference type="Google" id="ProtNLM"/>
    </source>
</evidence>
<keyword evidence="3" id="KW-1185">Reference proteome</keyword>
<evidence type="ECO:0000256" key="1">
    <source>
        <dbReference type="SAM" id="SignalP"/>
    </source>
</evidence>
<organism evidence="2 3">
    <name type="scientific">Effusibacillus dendaii</name>
    <dbReference type="NCBI Taxonomy" id="2743772"/>
    <lineage>
        <taxon>Bacteria</taxon>
        <taxon>Bacillati</taxon>
        <taxon>Bacillota</taxon>
        <taxon>Bacilli</taxon>
        <taxon>Bacillales</taxon>
        <taxon>Alicyclobacillaceae</taxon>
        <taxon>Effusibacillus</taxon>
    </lineage>
</organism>
<accession>A0A7I8DDC2</accession>
<keyword evidence="1" id="KW-0732">Signal</keyword>
<feature type="signal peptide" evidence="1">
    <location>
        <begin position="1"/>
        <end position="19"/>
    </location>
</feature>
<dbReference type="EMBL" id="AP023366">
    <property type="protein sequence ID" value="BCJ85891.1"/>
    <property type="molecule type" value="Genomic_DNA"/>
</dbReference>
<name>A0A7I8DDC2_9BACL</name>